<keyword evidence="2" id="KW-1185">Reference proteome</keyword>
<sequence length="77" mass="9384">LEKQDHSRELITKPEEVMFITEKHFQNQYQKKNTRPNLLTQKWAKIYKPASYVQESLYKNLLKKISEEKWKQMLSSL</sequence>
<protein>
    <submittedName>
        <fullName evidence="1">40017_t:CDS:1</fullName>
    </submittedName>
</protein>
<gene>
    <name evidence="1" type="ORF">GMARGA_LOCUS41521</name>
</gene>
<dbReference type="EMBL" id="CAJVQB010115340">
    <property type="protein sequence ID" value="CAG8852700.1"/>
    <property type="molecule type" value="Genomic_DNA"/>
</dbReference>
<organism evidence="1 2">
    <name type="scientific">Gigaspora margarita</name>
    <dbReference type="NCBI Taxonomy" id="4874"/>
    <lineage>
        <taxon>Eukaryota</taxon>
        <taxon>Fungi</taxon>
        <taxon>Fungi incertae sedis</taxon>
        <taxon>Mucoromycota</taxon>
        <taxon>Glomeromycotina</taxon>
        <taxon>Glomeromycetes</taxon>
        <taxon>Diversisporales</taxon>
        <taxon>Gigasporaceae</taxon>
        <taxon>Gigaspora</taxon>
    </lineage>
</organism>
<reference evidence="1 2" key="1">
    <citation type="submission" date="2021-06" db="EMBL/GenBank/DDBJ databases">
        <authorList>
            <person name="Kallberg Y."/>
            <person name="Tangrot J."/>
            <person name="Rosling A."/>
        </authorList>
    </citation>
    <scope>NUCLEOTIDE SEQUENCE [LARGE SCALE GENOMIC DNA]</scope>
    <source>
        <strain evidence="1 2">120-4 pot B 10/14</strain>
    </source>
</reference>
<accession>A0ABN7XD45</accession>
<proteinExistence type="predicted"/>
<comment type="caution">
    <text evidence="1">The sequence shown here is derived from an EMBL/GenBank/DDBJ whole genome shotgun (WGS) entry which is preliminary data.</text>
</comment>
<feature type="non-terminal residue" evidence="1">
    <location>
        <position position="77"/>
    </location>
</feature>
<feature type="non-terminal residue" evidence="1">
    <location>
        <position position="1"/>
    </location>
</feature>
<evidence type="ECO:0000313" key="1">
    <source>
        <dbReference type="EMBL" id="CAG8852700.1"/>
    </source>
</evidence>
<evidence type="ECO:0000313" key="2">
    <source>
        <dbReference type="Proteomes" id="UP000789901"/>
    </source>
</evidence>
<name>A0ABN7XD45_GIGMA</name>
<dbReference type="Proteomes" id="UP000789901">
    <property type="component" value="Unassembled WGS sequence"/>
</dbReference>